<sequence>MTRALSPKDSAHLASKRALSIPEILERIFSYLPDKARDRVGTLVCKSWHAILCCQHHENHHRYPRQLVQIIFCKRDWQTHRHSFGYTHDNVTAIGSTRGGLFDVRFGCWTDQVSPPKFEYPDIPPQPRANRKNQAFLKTSRDVLAYPVKPCILQSSLWPTRLPPNMWQYHNEWGYFSFRDRIPGLARVAPDPTSEKASWLDYLDGLGALQMILTGRNNTLADFYPIPTFKAAERWQARKDLLEALRILSGSASSQITPHVGYKPRERFALLELEILYLDLTYPPLQVEEGQSAVPDVLFGPVNPKEEYVATGDDYEMFLRPLTSIPGVSCHLRKLVLKHLMVWPGIAQSSDMRRKGRRTQRQKKGEGLKDDEGLFPIGPILKTCRQLEELTLESDDPCVKEGRKMNWRPSDWERIMITLVLFIDGACDEDDGGEMKEPVLVDVSELGDDPDQPTYPCEPLQTLSGLKLKKLRLKEIHVPEAVLQSLIQASPSLSDLWIQAPVTEFPPGTSLSSLNLMEDERPPRHDFGPNVTCDRMEFFRDLGARWPQLTKLHFSKSEHRYTAAQMRTILKAFPNSSQWTIGWRELGGGVLEDLNRIVARSSLNRTLVDMEESQGSSNGGQSFYRTPGLYGNFLTSLDIVPIRDWSPQCGDVIHVFLCEAWHLEYLRAGSIGCYLDNLDLNNVLQTSTTVLSAESINDERGPQSYSRQRRETGLYEFSPKAVWACRNLKVLHIEFTRRRTAKQDKYRPSYRQVSMASSQSGATVDGPMVQVGPERWNAQHHGASLGCHKEESVDPEKASRVVFGYLARFCPRLCEVTLECSLLSLSLEGGFTILTRIKTLKRISIFHLRTGFEKRDVLPWVIKRFASSGSSRQENIMGDPAVAIRLWTYRREIRRLRRNSENEQRAIVGTGDLAEINKDENSDRNGGGFSNTEGAQWVCTVSKDCYRNLGYLQDLVLTLSDLIEKDHPKTGRLSKVTPSFGVNDGETWPDLVRLQLVYMETHLHKPFLVPLLRKYRPEMDIVWDKYRT</sequence>
<keyword evidence="3" id="KW-1185">Reference proteome</keyword>
<feature type="region of interest" description="Disordered" evidence="1">
    <location>
        <begin position="351"/>
        <end position="370"/>
    </location>
</feature>
<evidence type="ECO:0000313" key="2">
    <source>
        <dbReference type="EMBL" id="GJJ69314.1"/>
    </source>
</evidence>
<protein>
    <recommendedName>
        <fullName evidence="4">F-box domain-containing protein</fullName>
    </recommendedName>
</protein>
<evidence type="ECO:0000256" key="1">
    <source>
        <dbReference type="SAM" id="MobiDB-lite"/>
    </source>
</evidence>
<dbReference type="InterPro" id="IPR036047">
    <property type="entry name" value="F-box-like_dom_sf"/>
</dbReference>
<dbReference type="Proteomes" id="UP000827284">
    <property type="component" value="Unassembled WGS sequence"/>
</dbReference>
<proteinExistence type="predicted"/>
<accession>A0A9P3H3A6</accession>
<dbReference type="SUPFAM" id="SSF81383">
    <property type="entry name" value="F-box domain"/>
    <property type="match status" value="1"/>
</dbReference>
<dbReference type="Gene3D" id="1.20.1280.50">
    <property type="match status" value="1"/>
</dbReference>
<evidence type="ECO:0008006" key="4">
    <source>
        <dbReference type="Google" id="ProtNLM"/>
    </source>
</evidence>
<dbReference type="AlphaFoldDB" id="A0A9P3H3A6"/>
<reference evidence="2" key="2">
    <citation type="journal article" date="2022" name="Microbiol. Resour. Announc.">
        <title>Whole-Genome Sequence of Entomortierella parvispora E1425, a Mucoromycotan Fungus Associated with Burkholderiaceae-Related Endosymbiotic Bacteria.</title>
        <authorList>
            <person name="Herlambang A."/>
            <person name="Guo Y."/>
            <person name="Takashima Y."/>
            <person name="Narisawa K."/>
            <person name="Ohta H."/>
            <person name="Nishizawa T."/>
        </authorList>
    </citation>
    <scope>NUCLEOTIDE SEQUENCE</scope>
    <source>
        <strain evidence="2">E1425</strain>
    </source>
</reference>
<dbReference type="OrthoDB" id="2366928at2759"/>
<reference evidence="2" key="1">
    <citation type="submission" date="2021-11" db="EMBL/GenBank/DDBJ databases">
        <authorList>
            <person name="Herlambang A."/>
            <person name="Guo Y."/>
            <person name="Takashima Y."/>
            <person name="Nishizawa T."/>
        </authorList>
    </citation>
    <scope>NUCLEOTIDE SEQUENCE</scope>
    <source>
        <strain evidence="2">E1425</strain>
    </source>
</reference>
<evidence type="ECO:0000313" key="3">
    <source>
        <dbReference type="Proteomes" id="UP000827284"/>
    </source>
</evidence>
<dbReference type="EMBL" id="BQFW01000002">
    <property type="protein sequence ID" value="GJJ69314.1"/>
    <property type="molecule type" value="Genomic_DNA"/>
</dbReference>
<name>A0A9P3H3A6_9FUNG</name>
<comment type="caution">
    <text evidence="2">The sequence shown here is derived from an EMBL/GenBank/DDBJ whole genome shotgun (WGS) entry which is preliminary data.</text>
</comment>
<organism evidence="2 3">
    <name type="scientific">Entomortierella parvispora</name>
    <dbReference type="NCBI Taxonomy" id="205924"/>
    <lineage>
        <taxon>Eukaryota</taxon>
        <taxon>Fungi</taxon>
        <taxon>Fungi incertae sedis</taxon>
        <taxon>Mucoromycota</taxon>
        <taxon>Mortierellomycotina</taxon>
        <taxon>Mortierellomycetes</taxon>
        <taxon>Mortierellales</taxon>
        <taxon>Mortierellaceae</taxon>
        <taxon>Entomortierella</taxon>
    </lineage>
</organism>
<gene>
    <name evidence="2" type="ORF">EMPS_01660</name>
</gene>